<organism evidence="4 5">
    <name type="scientific">Kingdonia uniflora</name>
    <dbReference type="NCBI Taxonomy" id="39325"/>
    <lineage>
        <taxon>Eukaryota</taxon>
        <taxon>Viridiplantae</taxon>
        <taxon>Streptophyta</taxon>
        <taxon>Embryophyta</taxon>
        <taxon>Tracheophyta</taxon>
        <taxon>Spermatophyta</taxon>
        <taxon>Magnoliopsida</taxon>
        <taxon>Ranunculales</taxon>
        <taxon>Circaeasteraceae</taxon>
        <taxon>Kingdonia</taxon>
    </lineage>
</organism>
<dbReference type="EMBL" id="JACGCM010002815">
    <property type="protein sequence ID" value="KAF6135034.1"/>
    <property type="molecule type" value="Genomic_DNA"/>
</dbReference>
<dbReference type="InterPro" id="IPR029057">
    <property type="entry name" value="PRTase-like"/>
</dbReference>
<dbReference type="GO" id="GO:0016740">
    <property type="term" value="F:transferase activity"/>
    <property type="evidence" value="ECO:0007669"/>
    <property type="project" value="UniProtKB-KW"/>
</dbReference>
<keyword evidence="5" id="KW-1185">Reference proteome</keyword>
<evidence type="ECO:0000259" key="3">
    <source>
        <dbReference type="PROSITE" id="PS51278"/>
    </source>
</evidence>
<dbReference type="CDD" id="cd06223">
    <property type="entry name" value="PRTases_typeI"/>
    <property type="match status" value="1"/>
</dbReference>
<gene>
    <name evidence="4" type="ORF">GIB67_014083</name>
</gene>
<proteinExistence type="predicted"/>
<keyword evidence="2" id="KW-0315">Glutamine amidotransferase</keyword>
<protein>
    <recommendedName>
        <fullName evidence="3">Glutamine amidotransferase type-2 domain-containing protein</fullName>
    </recommendedName>
</protein>
<keyword evidence="1" id="KW-0808">Transferase</keyword>
<dbReference type="AlphaFoldDB" id="A0A7J7KXN1"/>
<evidence type="ECO:0000256" key="1">
    <source>
        <dbReference type="ARBA" id="ARBA00022679"/>
    </source>
</evidence>
<comment type="caution">
    <text evidence="4">The sequence shown here is derived from an EMBL/GenBank/DDBJ whole genome shotgun (WGS) entry which is preliminary data.</text>
</comment>
<evidence type="ECO:0000313" key="5">
    <source>
        <dbReference type="Proteomes" id="UP000541444"/>
    </source>
</evidence>
<dbReference type="Proteomes" id="UP000541444">
    <property type="component" value="Unassembled WGS sequence"/>
</dbReference>
<dbReference type="PANTHER" id="PTHR11907">
    <property type="entry name" value="AMIDOPHOSPHORIBOSYLTRANSFERASE"/>
    <property type="match status" value="1"/>
</dbReference>
<evidence type="ECO:0000313" key="4">
    <source>
        <dbReference type="EMBL" id="KAF6135034.1"/>
    </source>
</evidence>
<dbReference type="SUPFAM" id="SSF56235">
    <property type="entry name" value="N-terminal nucleophile aminohydrolases (Ntn hydrolases)"/>
    <property type="match status" value="1"/>
</dbReference>
<sequence length="213" mass="24107">MEYKLVVMRDPYGFHPLVMGRKNNGAVVFAFEMCALDLIQATYEFIVVLDSGMVVALGYVVDSGIPSEQELIWSHYVGRMFIQPTQMIRDLGVKLKLASVKAVIEGKRVVVIDDSIEWGTTSLKIIRLLKEAGITEIHMRIASPPIIGSCYYEVDTPSSMELISNRMDVEKIRNYFGYNSLAFLSIDSLEKFMGEDAPRFCNAYFSVYYPVMP</sequence>
<name>A0A7J7KXN1_9MAGN</name>
<dbReference type="InterPro" id="IPR017932">
    <property type="entry name" value="GATase_2_dom"/>
</dbReference>
<dbReference type="PROSITE" id="PS51278">
    <property type="entry name" value="GATASE_TYPE_2"/>
    <property type="match status" value="1"/>
</dbReference>
<reference evidence="4 5" key="1">
    <citation type="journal article" date="2020" name="IScience">
        <title>Genome Sequencing of the Endangered Kingdonia uniflora (Circaeasteraceae, Ranunculales) Reveals Potential Mechanisms of Evolutionary Specialization.</title>
        <authorList>
            <person name="Sun Y."/>
            <person name="Deng T."/>
            <person name="Zhang A."/>
            <person name="Moore M.J."/>
            <person name="Landis J.B."/>
            <person name="Lin N."/>
            <person name="Zhang H."/>
            <person name="Zhang X."/>
            <person name="Huang J."/>
            <person name="Zhang X."/>
            <person name="Sun H."/>
            <person name="Wang H."/>
        </authorList>
    </citation>
    <scope>NUCLEOTIDE SEQUENCE [LARGE SCALE GENOMIC DNA]</scope>
    <source>
        <strain evidence="4">TB1705</strain>
        <tissue evidence="4">Leaf</tissue>
    </source>
</reference>
<feature type="domain" description="Glutamine amidotransferase type-2" evidence="3">
    <location>
        <begin position="1"/>
        <end position="60"/>
    </location>
</feature>
<dbReference type="Gene3D" id="3.40.50.2020">
    <property type="match status" value="1"/>
</dbReference>
<evidence type="ECO:0000256" key="2">
    <source>
        <dbReference type="ARBA" id="ARBA00022962"/>
    </source>
</evidence>
<dbReference type="InterPro" id="IPR000836">
    <property type="entry name" value="PRTase_dom"/>
</dbReference>
<accession>A0A7J7KXN1</accession>
<dbReference type="OrthoDB" id="1706631at2759"/>
<dbReference type="InterPro" id="IPR029055">
    <property type="entry name" value="Ntn_hydrolases_N"/>
</dbReference>
<dbReference type="SUPFAM" id="SSF53271">
    <property type="entry name" value="PRTase-like"/>
    <property type="match status" value="1"/>
</dbReference>
<dbReference type="Gene3D" id="3.60.20.10">
    <property type="entry name" value="Glutamine Phosphoribosylpyrophosphate, subunit 1, domain 1"/>
    <property type="match status" value="2"/>
</dbReference>